<protein>
    <submittedName>
        <fullName evidence="2">Uncharacterized protein</fullName>
    </submittedName>
</protein>
<dbReference type="OrthoDB" id="1899413at2759"/>
<dbReference type="Proteomes" id="UP000824120">
    <property type="component" value="Chromosome 9"/>
</dbReference>
<reference evidence="2 3" key="1">
    <citation type="submission" date="2020-09" db="EMBL/GenBank/DDBJ databases">
        <title>De no assembly of potato wild relative species, Solanum commersonii.</title>
        <authorList>
            <person name="Cho K."/>
        </authorList>
    </citation>
    <scope>NUCLEOTIDE SEQUENCE [LARGE SCALE GENOMIC DNA]</scope>
    <source>
        <strain evidence="2">LZ3.2</strain>
        <tissue evidence="2">Leaf</tissue>
    </source>
</reference>
<evidence type="ECO:0000313" key="3">
    <source>
        <dbReference type="Proteomes" id="UP000824120"/>
    </source>
</evidence>
<proteinExistence type="predicted"/>
<organism evidence="2 3">
    <name type="scientific">Solanum commersonii</name>
    <name type="common">Commerson's wild potato</name>
    <name type="synonym">Commerson's nightshade</name>
    <dbReference type="NCBI Taxonomy" id="4109"/>
    <lineage>
        <taxon>Eukaryota</taxon>
        <taxon>Viridiplantae</taxon>
        <taxon>Streptophyta</taxon>
        <taxon>Embryophyta</taxon>
        <taxon>Tracheophyta</taxon>
        <taxon>Spermatophyta</taxon>
        <taxon>Magnoliopsida</taxon>
        <taxon>eudicotyledons</taxon>
        <taxon>Gunneridae</taxon>
        <taxon>Pentapetalae</taxon>
        <taxon>asterids</taxon>
        <taxon>lamiids</taxon>
        <taxon>Solanales</taxon>
        <taxon>Solanaceae</taxon>
        <taxon>Solanoideae</taxon>
        <taxon>Solaneae</taxon>
        <taxon>Solanum</taxon>
    </lineage>
</organism>
<feature type="region of interest" description="Disordered" evidence="1">
    <location>
        <begin position="1"/>
        <end position="27"/>
    </location>
</feature>
<comment type="caution">
    <text evidence="2">The sequence shown here is derived from an EMBL/GenBank/DDBJ whole genome shotgun (WGS) entry which is preliminary data.</text>
</comment>
<evidence type="ECO:0000256" key="1">
    <source>
        <dbReference type="SAM" id="MobiDB-lite"/>
    </source>
</evidence>
<dbReference type="EMBL" id="JACXVP010000009">
    <property type="protein sequence ID" value="KAG5584162.1"/>
    <property type="molecule type" value="Genomic_DNA"/>
</dbReference>
<sequence length="154" mass="17193">MQDSFKETLCASNKTTHNEGSNSKLLIKKDRRPIDGIPLNKQSKSRHGGKFTWDEPRDAVEYELDDDVPVAIDENDPNYVDDEDEEVSGVEGLVVGEIDVAKVGDEGVARVDVVDRCVEIVRTVTWRSSVLVYEPRESPMCHELSISEISTCVV</sequence>
<gene>
    <name evidence="2" type="ORF">H5410_044596</name>
</gene>
<name>A0A9J5X8K0_SOLCO</name>
<feature type="compositionally biased region" description="Polar residues" evidence="1">
    <location>
        <begin position="10"/>
        <end position="24"/>
    </location>
</feature>
<evidence type="ECO:0000313" key="2">
    <source>
        <dbReference type="EMBL" id="KAG5584162.1"/>
    </source>
</evidence>
<accession>A0A9J5X8K0</accession>
<dbReference type="AlphaFoldDB" id="A0A9J5X8K0"/>
<keyword evidence="3" id="KW-1185">Reference proteome</keyword>